<evidence type="ECO:0000259" key="1">
    <source>
        <dbReference type="Pfam" id="PF06974"/>
    </source>
</evidence>
<proteinExistence type="predicted"/>
<name>A0ABD7UXC6_9ACTN</name>
<dbReference type="SUPFAM" id="SSF52777">
    <property type="entry name" value="CoA-dependent acyltransferases"/>
    <property type="match status" value="1"/>
</dbReference>
<dbReference type="GO" id="GO:0016746">
    <property type="term" value="F:acyltransferase activity"/>
    <property type="evidence" value="ECO:0007669"/>
    <property type="project" value="UniProtKB-KW"/>
</dbReference>
<evidence type="ECO:0000313" key="3">
    <source>
        <dbReference type="Proteomes" id="UP000360750"/>
    </source>
</evidence>
<protein>
    <submittedName>
        <fullName evidence="2">Acyltransferase, WS/DGAT/MGAT</fullName>
    </submittedName>
</protein>
<comment type="caution">
    <text evidence="2">The sequence shown here is derived from an EMBL/GenBank/DDBJ whole genome shotgun (WGS) entry which is preliminary data.</text>
</comment>
<organism evidence="2 3">
    <name type="scientific">Gordonia paraffinivorans</name>
    <dbReference type="NCBI Taxonomy" id="175628"/>
    <lineage>
        <taxon>Bacteria</taxon>
        <taxon>Bacillati</taxon>
        <taxon>Actinomycetota</taxon>
        <taxon>Actinomycetes</taxon>
        <taxon>Mycobacteriales</taxon>
        <taxon>Gordoniaceae</taxon>
        <taxon>Gordonia</taxon>
    </lineage>
</organism>
<dbReference type="Proteomes" id="UP000360750">
    <property type="component" value="Unassembled WGS sequence"/>
</dbReference>
<dbReference type="AlphaFoldDB" id="A0ABD7UXC6"/>
<accession>A0ABD7UXC6</accession>
<dbReference type="InterPro" id="IPR009721">
    <property type="entry name" value="O-acyltransferase_WSD1_C"/>
</dbReference>
<keyword evidence="2" id="KW-0808">Transferase</keyword>
<dbReference type="Pfam" id="PF06974">
    <property type="entry name" value="WS_DGAT_C"/>
    <property type="match status" value="1"/>
</dbReference>
<gene>
    <name evidence="2" type="ORF">NCTC8139_00131</name>
</gene>
<dbReference type="EMBL" id="CAACYD010000001">
    <property type="protein sequence ID" value="VFA80947.1"/>
    <property type="molecule type" value="Genomic_DNA"/>
</dbReference>
<reference evidence="2 3" key="1">
    <citation type="submission" date="2019-02" db="EMBL/GenBank/DDBJ databases">
        <authorList>
            <consortium name="Pathogen Informatics"/>
        </authorList>
    </citation>
    <scope>NUCLEOTIDE SEQUENCE [LARGE SCALE GENOMIC DNA]</scope>
    <source>
        <strain evidence="2 3">3012STDY6756503</strain>
    </source>
</reference>
<feature type="domain" description="O-acyltransferase WSD1 C-terminal" evidence="1">
    <location>
        <begin position="146"/>
        <end position="231"/>
    </location>
</feature>
<sequence>MPDFEPRSSAVNQAWSGEAVTEVVYASVSELRQAAKRIGEVSVNDLVLAAIGGAAARHLGEEHLAAAVPISIRDISAEARNATAIAIVDLRVDLPAAERCVAIHANVARERARFRLPSWAESCQPDILPRLPGFVYRGLAAWQRRSGAHAKPGFTQLKVSTVSKGPADEWVLAGSPVVANFGAPPLADGLGLNHSVSRLGDVLGIAFVYDPKQLPAPDGYARCLRAELAALTGADAM</sequence>
<evidence type="ECO:0000313" key="2">
    <source>
        <dbReference type="EMBL" id="VFA80947.1"/>
    </source>
</evidence>
<keyword evidence="2" id="KW-0012">Acyltransferase</keyword>